<evidence type="ECO:0000256" key="3">
    <source>
        <dbReference type="ARBA" id="ARBA00022679"/>
    </source>
</evidence>
<dbReference type="Pfam" id="PF00483">
    <property type="entry name" value="NTP_transferase"/>
    <property type="match status" value="1"/>
</dbReference>
<name>A0AAJ5ZDI6_9CHLR</name>
<dbReference type="Gene3D" id="3.90.550.10">
    <property type="entry name" value="Spore Coat Polysaccharide Biosynthesis Protein SpsA, Chain A"/>
    <property type="match status" value="1"/>
</dbReference>
<dbReference type="GO" id="GO:0003983">
    <property type="term" value="F:UTP:glucose-1-phosphate uridylyltransferase activity"/>
    <property type="evidence" value="ECO:0007669"/>
    <property type="project" value="UniProtKB-EC"/>
</dbReference>
<feature type="domain" description="Nucleotidyl transferase" evidence="6">
    <location>
        <begin position="13"/>
        <end position="276"/>
    </location>
</feature>
<dbReference type="InterPro" id="IPR029044">
    <property type="entry name" value="Nucleotide-diphossugar_trans"/>
</dbReference>
<reference evidence="9 10" key="1">
    <citation type="submission" date="2019-11" db="EMBL/GenBank/DDBJ databases">
        <authorList>
            <person name="Cho J.-C."/>
        </authorList>
    </citation>
    <scope>NUCLEOTIDE SEQUENCE [LARGE SCALE GENOMIC DNA]</scope>
    <source>
        <strain evidence="8 9">JH1073</strain>
        <strain evidence="7 10">JH702</strain>
    </source>
</reference>
<reference evidence="9" key="3">
    <citation type="submission" date="2023-06" db="EMBL/GenBank/DDBJ databases">
        <title>Pangenomics reveal diversification of enzyme families and niche specialization in globally abundant SAR202 bacteria.</title>
        <authorList>
            <person name="Saw J.H.W."/>
        </authorList>
    </citation>
    <scope>NUCLEOTIDE SEQUENCE [LARGE SCALE GENOMIC DNA]</scope>
    <source>
        <strain evidence="9">JH1073</strain>
    </source>
</reference>
<dbReference type="AlphaFoldDB" id="A0AAJ5ZDI6"/>
<keyword evidence="4" id="KW-0548">Nucleotidyltransferase</keyword>
<dbReference type="InterPro" id="IPR005771">
    <property type="entry name" value="GalU_uridylyltTrfase_bac/arc"/>
</dbReference>
<evidence type="ECO:0000256" key="5">
    <source>
        <dbReference type="ARBA" id="ARBA00048128"/>
    </source>
</evidence>
<evidence type="ECO:0000259" key="6">
    <source>
        <dbReference type="Pfam" id="PF00483"/>
    </source>
</evidence>
<evidence type="ECO:0000313" key="10">
    <source>
        <dbReference type="Proteomes" id="UP001321249"/>
    </source>
</evidence>
<evidence type="ECO:0000313" key="9">
    <source>
        <dbReference type="Proteomes" id="UP001219901"/>
    </source>
</evidence>
<evidence type="ECO:0000313" key="8">
    <source>
        <dbReference type="EMBL" id="WFG39432.1"/>
    </source>
</evidence>
<reference evidence="8" key="2">
    <citation type="journal article" date="2023" name="Nat. Commun.">
        <title>Cultivation of marine bacteria of the SAR202 clade.</title>
        <authorList>
            <person name="Lim Y."/>
            <person name="Seo J.H."/>
            <person name="Giovannoni S.J."/>
            <person name="Kang I."/>
            <person name="Cho J.C."/>
        </authorList>
    </citation>
    <scope>NUCLEOTIDE SEQUENCE</scope>
    <source>
        <strain evidence="8">JH1073</strain>
    </source>
</reference>
<organism evidence="8 9">
    <name type="scientific">Candidatus Lucifugimonas marina</name>
    <dbReference type="NCBI Taxonomy" id="3038979"/>
    <lineage>
        <taxon>Bacteria</taxon>
        <taxon>Bacillati</taxon>
        <taxon>Chloroflexota</taxon>
        <taxon>Dehalococcoidia</taxon>
        <taxon>SAR202 cluster</taxon>
        <taxon>Candidatus Lucifugimonadales</taxon>
        <taxon>Candidatus Lucifugimonadaceae</taxon>
        <taxon>Candidatus Lucifugimonas</taxon>
    </lineage>
</organism>
<dbReference type="EC" id="2.7.7.9" evidence="2"/>
<evidence type="ECO:0000313" key="7">
    <source>
        <dbReference type="EMBL" id="MDG0865835.1"/>
    </source>
</evidence>
<accession>A0AAJ5ZDI6</accession>
<keyword evidence="9" id="KW-1185">Reference proteome</keyword>
<comment type="catalytic activity">
    <reaction evidence="5">
        <text>alpha-D-glucose 1-phosphate + UTP + H(+) = UDP-alpha-D-glucose + diphosphate</text>
        <dbReference type="Rhea" id="RHEA:19889"/>
        <dbReference type="ChEBI" id="CHEBI:15378"/>
        <dbReference type="ChEBI" id="CHEBI:33019"/>
        <dbReference type="ChEBI" id="CHEBI:46398"/>
        <dbReference type="ChEBI" id="CHEBI:58601"/>
        <dbReference type="ChEBI" id="CHEBI:58885"/>
        <dbReference type="EC" id="2.7.7.9"/>
    </reaction>
</comment>
<dbReference type="RefSeq" id="WP_342823124.1">
    <property type="nucleotide sequence ID" value="NZ_CP046146.1"/>
</dbReference>
<protein>
    <recommendedName>
        <fullName evidence="2">UTP--glucose-1-phosphate uridylyltransferase</fullName>
        <ecNumber evidence="2">2.7.7.9</ecNumber>
    </recommendedName>
</protein>
<dbReference type="SUPFAM" id="SSF53448">
    <property type="entry name" value="Nucleotide-diphospho-sugar transferases"/>
    <property type="match status" value="1"/>
</dbReference>
<evidence type="ECO:0000256" key="2">
    <source>
        <dbReference type="ARBA" id="ARBA00012415"/>
    </source>
</evidence>
<dbReference type="Proteomes" id="UP001321249">
    <property type="component" value="Unassembled WGS sequence"/>
</dbReference>
<dbReference type="EMBL" id="WMBE01000001">
    <property type="protein sequence ID" value="MDG0865835.1"/>
    <property type="molecule type" value="Genomic_DNA"/>
</dbReference>
<dbReference type="Proteomes" id="UP001219901">
    <property type="component" value="Chromosome"/>
</dbReference>
<dbReference type="PANTHER" id="PTHR43197:SF1">
    <property type="entry name" value="UTP--GLUCOSE-1-PHOSPHATE URIDYLYLTRANSFERASE"/>
    <property type="match status" value="1"/>
</dbReference>
<sequence>MSSQSSEKPAITKAVIPVGGLGTRFLPATRTVPKPLLPVLNVPVIEYAVRDAAEAGVTDVAIVMSPGMESVADYFGNQATLERELRTRGRDDLLEKQLEIASLVNVTTVYQHDPKGPGHAILQARDFCDGESFVTIFPDDVILNDVSATEQLMQVYREHGGSVLAVSEAADEIIHTKGVVGGTPLGSRVHEVDALVEKPALEDAPSKLAIVARYILDNAVFDYLAEEHAGAGGEIQITDAIASLLGNSPIHAREISGFHADTGNPGGMLQAAIHVAKQDPELAEIVADALQG</sequence>
<keyword evidence="3 8" id="KW-0808">Transferase</keyword>
<evidence type="ECO:0000256" key="4">
    <source>
        <dbReference type="ARBA" id="ARBA00022695"/>
    </source>
</evidence>
<dbReference type="EMBL" id="CP046147">
    <property type="protein sequence ID" value="WFG39432.1"/>
    <property type="molecule type" value="Genomic_DNA"/>
</dbReference>
<comment type="similarity">
    <text evidence="1">Belongs to the UDPGP type 2 family.</text>
</comment>
<dbReference type="GO" id="GO:0006011">
    <property type="term" value="P:UDP-alpha-D-glucose metabolic process"/>
    <property type="evidence" value="ECO:0007669"/>
    <property type="project" value="InterPro"/>
</dbReference>
<gene>
    <name evidence="7" type="ORF">GKO46_01950</name>
    <name evidence="8" type="ORF">GKO48_07310</name>
</gene>
<proteinExistence type="inferred from homology"/>
<evidence type="ECO:0000256" key="1">
    <source>
        <dbReference type="ARBA" id="ARBA00006890"/>
    </source>
</evidence>
<dbReference type="InterPro" id="IPR005835">
    <property type="entry name" value="NTP_transferase_dom"/>
</dbReference>
<dbReference type="PANTHER" id="PTHR43197">
    <property type="entry name" value="UTP--GLUCOSE-1-PHOSPHATE URIDYLYLTRANSFERASE"/>
    <property type="match status" value="1"/>
</dbReference>